<evidence type="ECO:0000313" key="1">
    <source>
        <dbReference type="Proteomes" id="UP000887564"/>
    </source>
</evidence>
<accession>A0A914RZY2</accession>
<keyword evidence="1" id="KW-1185">Reference proteome</keyword>
<dbReference type="AlphaFoldDB" id="A0A914RZY2"/>
<dbReference type="Proteomes" id="UP000887564">
    <property type="component" value="Unplaced"/>
</dbReference>
<name>A0A914RZY2_PAREQ</name>
<reference evidence="2" key="1">
    <citation type="submission" date="2022-11" db="UniProtKB">
        <authorList>
            <consortium name="WormBaseParasite"/>
        </authorList>
    </citation>
    <scope>IDENTIFICATION</scope>
</reference>
<proteinExistence type="predicted"/>
<dbReference type="WBParaSite" id="PEQ_0001167701-mRNA-1">
    <property type="protein sequence ID" value="PEQ_0001167701-mRNA-1"/>
    <property type="gene ID" value="PEQ_0001167701"/>
</dbReference>
<organism evidence="1 2">
    <name type="scientific">Parascaris equorum</name>
    <name type="common">Equine roundworm</name>
    <dbReference type="NCBI Taxonomy" id="6256"/>
    <lineage>
        <taxon>Eukaryota</taxon>
        <taxon>Metazoa</taxon>
        <taxon>Ecdysozoa</taxon>
        <taxon>Nematoda</taxon>
        <taxon>Chromadorea</taxon>
        <taxon>Rhabditida</taxon>
        <taxon>Spirurina</taxon>
        <taxon>Ascaridomorpha</taxon>
        <taxon>Ascaridoidea</taxon>
        <taxon>Ascarididae</taxon>
        <taxon>Parascaris</taxon>
    </lineage>
</organism>
<protein>
    <submittedName>
        <fullName evidence="2">Uncharacterized protein</fullName>
    </submittedName>
</protein>
<evidence type="ECO:0000313" key="2">
    <source>
        <dbReference type="WBParaSite" id="PEQ_0001167701-mRNA-1"/>
    </source>
</evidence>
<sequence>MFALLMRMKRITMRFIHRLVQLARSNSRTRTNANGRSVGESIVEMRNTMSSNGDCEVLMIFDDPLEETTAL</sequence>